<sequence>MQSPGLMLLAPGSNNTTRRDIAPYTTPLTDGRVPRHAMPRHPFTNPSRLARTIRSSTVTRATPAFC</sequence>
<proteinExistence type="predicted"/>
<dbReference type="Proteomes" id="UP001152798">
    <property type="component" value="Chromosome 4"/>
</dbReference>
<reference evidence="2" key="1">
    <citation type="submission" date="2022-01" db="EMBL/GenBank/DDBJ databases">
        <authorList>
            <person name="King R."/>
        </authorList>
    </citation>
    <scope>NUCLEOTIDE SEQUENCE</scope>
</reference>
<evidence type="ECO:0000313" key="3">
    <source>
        <dbReference type="Proteomes" id="UP001152798"/>
    </source>
</evidence>
<keyword evidence="3" id="KW-1185">Reference proteome</keyword>
<name>A0A9P0MPN5_NEZVI</name>
<dbReference type="AlphaFoldDB" id="A0A9P0MPN5"/>
<evidence type="ECO:0000313" key="2">
    <source>
        <dbReference type="EMBL" id="CAH1398321.1"/>
    </source>
</evidence>
<accession>A0A9P0MPN5</accession>
<dbReference type="EMBL" id="OV725080">
    <property type="protein sequence ID" value="CAH1398321.1"/>
    <property type="molecule type" value="Genomic_DNA"/>
</dbReference>
<protein>
    <submittedName>
        <fullName evidence="2">Uncharacterized protein</fullName>
    </submittedName>
</protein>
<evidence type="ECO:0000256" key="1">
    <source>
        <dbReference type="SAM" id="MobiDB-lite"/>
    </source>
</evidence>
<organism evidence="2 3">
    <name type="scientific">Nezara viridula</name>
    <name type="common">Southern green stink bug</name>
    <name type="synonym">Cimex viridulus</name>
    <dbReference type="NCBI Taxonomy" id="85310"/>
    <lineage>
        <taxon>Eukaryota</taxon>
        <taxon>Metazoa</taxon>
        <taxon>Ecdysozoa</taxon>
        <taxon>Arthropoda</taxon>
        <taxon>Hexapoda</taxon>
        <taxon>Insecta</taxon>
        <taxon>Pterygota</taxon>
        <taxon>Neoptera</taxon>
        <taxon>Paraneoptera</taxon>
        <taxon>Hemiptera</taxon>
        <taxon>Heteroptera</taxon>
        <taxon>Panheteroptera</taxon>
        <taxon>Pentatomomorpha</taxon>
        <taxon>Pentatomoidea</taxon>
        <taxon>Pentatomidae</taxon>
        <taxon>Pentatominae</taxon>
        <taxon>Nezara</taxon>
    </lineage>
</organism>
<gene>
    <name evidence="2" type="ORF">NEZAVI_LOCUS7995</name>
</gene>
<feature type="region of interest" description="Disordered" evidence="1">
    <location>
        <begin position="1"/>
        <end position="46"/>
    </location>
</feature>